<keyword evidence="2" id="KW-1185">Reference proteome</keyword>
<reference evidence="1" key="1">
    <citation type="submission" date="2023-08" db="EMBL/GenBank/DDBJ databases">
        <authorList>
            <person name="Alioto T."/>
            <person name="Alioto T."/>
            <person name="Gomez Garrido J."/>
        </authorList>
    </citation>
    <scope>NUCLEOTIDE SEQUENCE</scope>
</reference>
<accession>A0AA36AF55</accession>
<dbReference type="EMBL" id="OX597814">
    <property type="protein sequence ID" value="CAI9714978.1"/>
    <property type="molecule type" value="Genomic_DNA"/>
</dbReference>
<protein>
    <submittedName>
        <fullName evidence="1">Uncharacterized protein</fullName>
    </submittedName>
</protein>
<dbReference type="Proteomes" id="UP001162480">
    <property type="component" value="Chromosome 1"/>
</dbReference>
<evidence type="ECO:0000313" key="2">
    <source>
        <dbReference type="Proteomes" id="UP001162480"/>
    </source>
</evidence>
<organism evidence="1 2">
    <name type="scientific">Octopus vulgaris</name>
    <name type="common">Common octopus</name>
    <dbReference type="NCBI Taxonomy" id="6645"/>
    <lineage>
        <taxon>Eukaryota</taxon>
        <taxon>Metazoa</taxon>
        <taxon>Spiralia</taxon>
        <taxon>Lophotrochozoa</taxon>
        <taxon>Mollusca</taxon>
        <taxon>Cephalopoda</taxon>
        <taxon>Coleoidea</taxon>
        <taxon>Octopodiformes</taxon>
        <taxon>Octopoda</taxon>
        <taxon>Incirrata</taxon>
        <taxon>Octopodidae</taxon>
        <taxon>Octopus</taxon>
    </lineage>
</organism>
<sequence>MIMNKLLWTGSMPLEIHKADSSRANMINEKKNCDEDFCLNHYRYAILDVYSSFSPIQCKYKSKTVCGFEQSVAINPYL</sequence>
<evidence type="ECO:0000313" key="1">
    <source>
        <dbReference type="EMBL" id="CAI9714978.1"/>
    </source>
</evidence>
<name>A0AA36AF55_OCTVU</name>
<dbReference type="AlphaFoldDB" id="A0AA36AF55"/>
<proteinExistence type="predicted"/>
<gene>
    <name evidence="1" type="ORF">OCTVUL_1B029286</name>
</gene>